<accession>A0ACB6SFV2</accession>
<reference evidence="1" key="1">
    <citation type="journal article" date="2020" name="Stud. Mycol.">
        <title>101 Dothideomycetes genomes: a test case for predicting lifestyles and emergence of pathogens.</title>
        <authorList>
            <person name="Haridas S."/>
            <person name="Albert R."/>
            <person name="Binder M."/>
            <person name="Bloem J."/>
            <person name="Labutti K."/>
            <person name="Salamov A."/>
            <person name="Andreopoulos B."/>
            <person name="Baker S."/>
            <person name="Barry K."/>
            <person name="Bills G."/>
            <person name="Bluhm B."/>
            <person name="Cannon C."/>
            <person name="Castanera R."/>
            <person name="Culley D."/>
            <person name="Daum C."/>
            <person name="Ezra D."/>
            <person name="Gonzalez J."/>
            <person name="Henrissat B."/>
            <person name="Kuo A."/>
            <person name="Liang C."/>
            <person name="Lipzen A."/>
            <person name="Lutzoni F."/>
            <person name="Magnuson J."/>
            <person name="Mondo S."/>
            <person name="Nolan M."/>
            <person name="Ohm R."/>
            <person name="Pangilinan J."/>
            <person name="Park H.-J."/>
            <person name="Ramirez L."/>
            <person name="Alfaro M."/>
            <person name="Sun H."/>
            <person name="Tritt A."/>
            <person name="Yoshinaga Y."/>
            <person name="Zwiers L.-H."/>
            <person name="Turgeon B."/>
            <person name="Goodwin S."/>
            <person name="Spatafora J."/>
            <person name="Crous P."/>
            <person name="Grigoriev I."/>
        </authorList>
    </citation>
    <scope>NUCLEOTIDE SEQUENCE</scope>
    <source>
        <strain evidence="1">CBS 525.71</strain>
    </source>
</reference>
<keyword evidence="2" id="KW-1185">Reference proteome</keyword>
<comment type="caution">
    <text evidence="1">The sequence shown here is derived from an EMBL/GenBank/DDBJ whole genome shotgun (WGS) entry which is preliminary data.</text>
</comment>
<evidence type="ECO:0000313" key="1">
    <source>
        <dbReference type="EMBL" id="KAF2633201.1"/>
    </source>
</evidence>
<proteinExistence type="predicted"/>
<gene>
    <name evidence="1" type="ORF">BU25DRAFT_1664</name>
</gene>
<protein>
    <submittedName>
        <fullName evidence="1">Uncharacterized protein</fullName>
    </submittedName>
</protein>
<sequence length="116" mass="12789">MFSCSLWPLSFRPKATESKSFAHLVRPEEPSLFVTSCLTASAYVRQPLSQLLTVREARQNFGRRVANLGMRSGNCGKILISGTSKHHAADQGFVSFSRAVHQCDIATMSLTCARIN</sequence>
<dbReference type="EMBL" id="MU006701">
    <property type="protein sequence ID" value="KAF2633201.1"/>
    <property type="molecule type" value="Genomic_DNA"/>
</dbReference>
<organism evidence="1 2">
    <name type="scientific">Macroventuria anomochaeta</name>
    <dbReference type="NCBI Taxonomy" id="301207"/>
    <lineage>
        <taxon>Eukaryota</taxon>
        <taxon>Fungi</taxon>
        <taxon>Dikarya</taxon>
        <taxon>Ascomycota</taxon>
        <taxon>Pezizomycotina</taxon>
        <taxon>Dothideomycetes</taxon>
        <taxon>Pleosporomycetidae</taxon>
        <taxon>Pleosporales</taxon>
        <taxon>Pleosporineae</taxon>
        <taxon>Didymellaceae</taxon>
        <taxon>Macroventuria</taxon>
    </lineage>
</organism>
<name>A0ACB6SFV2_9PLEO</name>
<evidence type="ECO:0000313" key="2">
    <source>
        <dbReference type="Proteomes" id="UP000799754"/>
    </source>
</evidence>
<dbReference type="Proteomes" id="UP000799754">
    <property type="component" value="Unassembled WGS sequence"/>
</dbReference>